<protein>
    <submittedName>
        <fullName evidence="3">Aldo-keto reductase YhdN</fullName>
        <ecNumber evidence="3">1.1.1.-</ecNumber>
    </submittedName>
</protein>
<evidence type="ECO:0000313" key="3">
    <source>
        <dbReference type="EMBL" id="MPM23149.1"/>
    </source>
</evidence>
<dbReference type="InterPro" id="IPR050523">
    <property type="entry name" value="AKR_Detox_Biosynth"/>
</dbReference>
<name>A0A644Y443_9ZZZZ</name>
<dbReference type="EMBL" id="VSSQ01003965">
    <property type="protein sequence ID" value="MPM23149.1"/>
    <property type="molecule type" value="Genomic_DNA"/>
</dbReference>
<dbReference type="PANTHER" id="PTHR43364">
    <property type="entry name" value="NADH-SPECIFIC METHYLGLYOXAL REDUCTASE-RELATED"/>
    <property type="match status" value="1"/>
</dbReference>
<dbReference type="CDD" id="cd19085">
    <property type="entry name" value="AKR_AKR11B3"/>
    <property type="match status" value="1"/>
</dbReference>
<dbReference type="PANTHER" id="PTHR43364:SF4">
    <property type="entry name" value="NAD(P)-LINKED OXIDOREDUCTASE SUPERFAMILY PROTEIN"/>
    <property type="match status" value="1"/>
</dbReference>
<dbReference type="InterPro" id="IPR020471">
    <property type="entry name" value="AKR"/>
</dbReference>
<dbReference type="GO" id="GO:0016491">
    <property type="term" value="F:oxidoreductase activity"/>
    <property type="evidence" value="ECO:0007669"/>
    <property type="project" value="UniProtKB-KW"/>
</dbReference>
<dbReference type="InterPro" id="IPR023210">
    <property type="entry name" value="NADP_OxRdtase_dom"/>
</dbReference>
<dbReference type="InterPro" id="IPR036812">
    <property type="entry name" value="NAD(P)_OxRdtase_dom_sf"/>
</dbReference>
<dbReference type="PRINTS" id="PR00069">
    <property type="entry name" value="ALDKETRDTASE"/>
</dbReference>
<reference evidence="3" key="1">
    <citation type="submission" date="2019-08" db="EMBL/GenBank/DDBJ databases">
        <authorList>
            <person name="Kucharzyk K."/>
            <person name="Murdoch R.W."/>
            <person name="Higgins S."/>
            <person name="Loffler F."/>
        </authorList>
    </citation>
    <scope>NUCLEOTIDE SEQUENCE</scope>
</reference>
<proteinExistence type="predicted"/>
<evidence type="ECO:0000259" key="2">
    <source>
        <dbReference type="Pfam" id="PF00248"/>
    </source>
</evidence>
<evidence type="ECO:0000256" key="1">
    <source>
        <dbReference type="ARBA" id="ARBA00023002"/>
    </source>
</evidence>
<gene>
    <name evidence="3" type="primary">yhdN_1</name>
    <name evidence="3" type="ORF">SDC9_69613</name>
</gene>
<accession>A0A644Y443</accession>
<comment type="caution">
    <text evidence="3">The sequence shown here is derived from an EMBL/GenBank/DDBJ whole genome shotgun (WGS) entry which is preliminary data.</text>
</comment>
<feature type="domain" description="NADP-dependent oxidoreductase" evidence="2">
    <location>
        <begin position="16"/>
        <end position="307"/>
    </location>
</feature>
<dbReference type="AlphaFoldDB" id="A0A644Y443"/>
<dbReference type="SUPFAM" id="SSF51430">
    <property type="entry name" value="NAD(P)-linked oxidoreductase"/>
    <property type="match status" value="1"/>
</dbReference>
<dbReference type="Pfam" id="PF00248">
    <property type="entry name" value="Aldo_ket_red"/>
    <property type="match status" value="1"/>
</dbReference>
<dbReference type="Gene3D" id="3.20.20.100">
    <property type="entry name" value="NADP-dependent oxidoreductase domain"/>
    <property type="match status" value="1"/>
</dbReference>
<sequence>MKKSELRKSGIMVSGLALGTWAYSGATLWGASDNAAALDTIHFALERGVNLIDTADRYGDGKSEEVVGEALKGRRDKAVLATKVYTDKLRYDDVIACCEASLKRLQTDYIDLYQIHWPTPEIPVEETFRAFEDLKKAGKFRIAGVCNAGKGCAASLAEYEVAMNQLPYSLIWRIVEKEVVPASLAAGMPVCAYSPLAQGLLTGKFRRIEDVPVARRETRFYRTGQTPCRHSDPGFEAEIFEFIGVLMAFCEKHGFAPAEVAMNFLKRRDFVQTVLVGARTIAQMEQNLASYEKEIPAELMEEIEKASEPLKAIMGDNADMWQSDGGRMF</sequence>
<organism evidence="3">
    <name type="scientific">bioreactor metagenome</name>
    <dbReference type="NCBI Taxonomy" id="1076179"/>
    <lineage>
        <taxon>unclassified sequences</taxon>
        <taxon>metagenomes</taxon>
        <taxon>ecological metagenomes</taxon>
    </lineage>
</organism>
<dbReference type="EC" id="1.1.1.-" evidence="3"/>
<keyword evidence="1 3" id="KW-0560">Oxidoreductase</keyword>